<evidence type="ECO:0000256" key="5">
    <source>
        <dbReference type="SAM" id="MobiDB-lite"/>
    </source>
</evidence>
<keyword evidence="9" id="KW-1185">Reference proteome</keyword>
<proteinExistence type="predicted"/>
<dbReference type="EMBL" id="JANKHH010000007">
    <property type="protein sequence ID" value="MCR2835157.1"/>
    <property type="molecule type" value="Genomic_DNA"/>
</dbReference>
<sequence>MEPQPAYDPMAAQREAFIAAERARRMNEPDQRPWDEPAQRTPGLSSYAQDYPNSRPVVQQSRSLAVAYILWFILGQLSVHRFYLGATTSAIVQVSLFFGSLLILFIFPPMGLIGFVGWVLWILADVFLMPGLHRALCRPPANSGIFS</sequence>
<evidence type="ECO:0000256" key="1">
    <source>
        <dbReference type="ARBA" id="ARBA00004141"/>
    </source>
</evidence>
<reference evidence="8 9" key="1">
    <citation type="submission" date="2022-08" db="EMBL/GenBank/DDBJ databases">
        <title>Polyphasic taxonomy analysis of Qipengyuania sp.RS5-5.</title>
        <authorList>
            <person name="Xamxidin M."/>
            <person name="Wu M."/>
        </authorList>
    </citation>
    <scope>NUCLEOTIDE SEQUENCE [LARGE SCALE GENOMIC DNA]</scope>
    <source>
        <strain evidence="8 9">RS5-5</strain>
    </source>
</reference>
<dbReference type="InterPro" id="IPR007829">
    <property type="entry name" value="TM2"/>
</dbReference>
<keyword evidence="2 6" id="KW-0812">Transmembrane</keyword>
<keyword evidence="4 6" id="KW-0472">Membrane</keyword>
<dbReference type="RefSeq" id="WP_257597025.1">
    <property type="nucleotide sequence ID" value="NZ_JANKHH010000007.1"/>
</dbReference>
<evidence type="ECO:0000256" key="6">
    <source>
        <dbReference type="SAM" id="Phobius"/>
    </source>
</evidence>
<organism evidence="8 9">
    <name type="scientific">Parerythrobacter lacustris</name>
    <dbReference type="NCBI Taxonomy" id="2969984"/>
    <lineage>
        <taxon>Bacteria</taxon>
        <taxon>Pseudomonadati</taxon>
        <taxon>Pseudomonadota</taxon>
        <taxon>Alphaproteobacteria</taxon>
        <taxon>Sphingomonadales</taxon>
        <taxon>Erythrobacteraceae</taxon>
        <taxon>Parerythrobacter</taxon>
    </lineage>
</organism>
<evidence type="ECO:0000256" key="2">
    <source>
        <dbReference type="ARBA" id="ARBA00022692"/>
    </source>
</evidence>
<keyword evidence="3 6" id="KW-1133">Transmembrane helix</keyword>
<feature type="region of interest" description="Disordered" evidence="5">
    <location>
        <begin position="25"/>
        <end position="52"/>
    </location>
</feature>
<dbReference type="Proteomes" id="UP001206067">
    <property type="component" value="Unassembled WGS sequence"/>
</dbReference>
<feature type="transmembrane region" description="Helical" evidence="6">
    <location>
        <begin position="64"/>
        <end position="84"/>
    </location>
</feature>
<evidence type="ECO:0000259" key="7">
    <source>
        <dbReference type="Pfam" id="PF05154"/>
    </source>
</evidence>
<evidence type="ECO:0000256" key="3">
    <source>
        <dbReference type="ARBA" id="ARBA00022989"/>
    </source>
</evidence>
<dbReference type="Pfam" id="PF05154">
    <property type="entry name" value="TM2"/>
    <property type="match status" value="1"/>
</dbReference>
<evidence type="ECO:0000256" key="4">
    <source>
        <dbReference type="ARBA" id="ARBA00023136"/>
    </source>
</evidence>
<protein>
    <submittedName>
        <fullName evidence="8">TM2 domain-containing protein</fullName>
    </submittedName>
</protein>
<comment type="subcellular location">
    <subcellularLocation>
        <location evidence="1">Membrane</location>
        <topology evidence="1">Multi-pass membrane protein</topology>
    </subcellularLocation>
</comment>
<feature type="compositionally biased region" description="Polar residues" evidence="5">
    <location>
        <begin position="42"/>
        <end position="52"/>
    </location>
</feature>
<gene>
    <name evidence="8" type="ORF">NSO95_14500</name>
</gene>
<comment type="caution">
    <text evidence="8">The sequence shown here is derived from an EMBL/GenBank/DDBJ whole genome shotgun (WGS) entry which is preliminary data.</text>
</comment>
<name>A0ABT1XXG9_9SPHN</name>
<feature type="compositionally biased region" description="Basic and acidic residues" evidence="5">
    <location>
        <begin position="25"/>
        <end position="38"/>
    </location>
</feature>
<evidence type="ECO:0000313" key="8">
    <source>
        <dbReference type="EMBL" id="MCR2835157.1"/>
    </source>
</evidence>
<accession>A0ABT1XXG9</accession>
<evidence type="ECO:0000313" key="9">
    <source>
        <dbReference type="Proteomes" id="UP001206067"/>
    </source>
</evidence>
<feature type="domain" description="TM2" evidence="7">
    <location>
        <begin position="61"/>
        <end position="106"/>
    </location>
</feature>
<feature type="transmembrane region" description="Helical" evidence="6">
    <location>
        <begin position="96"/>
        <end position="124"/>
    </location>
</feature>